<proteinExistence type="predicted"/>
<accession>A0A1I3XSN5</accession>
<keyword evidence="2" id="KW-1185">Reference proteome</keyword>
<evidence type="ECO:0000313" key="2">
    <source>
        <dbReference type="Proteomes" id="UP000198915"/>
    </source>
</evidence>
<reference evidence="2" key="1">
    <citation type="submission" date="2016-10" db="EMBL/GenBank/DDBJ databases">
        <authorList>
            <person name="Varghese N."/>
            <person name="Submissions S."/>
        </authorList>
    </citation>
    <scope>NUCLEOTIDE SEQUENCE [LARGE SCALE GENOMIC DNA]</scope>
    <source>
        <strain evidence="2">OK042</strain>
    </source>
</reference>
<gene>
    <name evidence="1" type="ORF">SAMN05518846_11038</name>
</gene>
<organism evidence="1 2">
    <name type="scientific">Brevibacillus centrosporus</name>
    <dbReference type="NCBI Taxonomy" id="54910"/>
    <lineage>
        <taxon>Bacteria</taxon>
        <taxon>Bacillati</taxon>
        <taxon>Bacillota</taxon>
        <taxon>Bacilli</taxon>
        <taxon>Bacillales</taxon>
        <taxon>Paenibacillaceae</taxon>
        <taxon>Brevibacillus</taxon>
    </lineage>
</organism>
<dbReference type="Proteomes" id="UP000198915">
    <property type="component" value="Unassembled WGS sequence"/>
</dbReference>
<dbReference type="AlphaFoldDB" id="A0A1I3XSN5"/>
<dbReference type="RefSeq" id="WP_092270578.1">
    <property type="nucleotide sequence ID" value="NZ_BJOE01000007.1"/>
</dbReference>
<dbReference type="EMBL" id="FORT01000010">
    <property type="protein sequence ID" value="SFK21986.1"/>
    <property type="molecule type" value="Genomic_DNA"/>
</dbReference>
<dbReference type="STRING" id="1884381.SAMN05518846_11038"/>
<name>A0A1I3XSN5_9BACL</name>
<protein>
    <submittedName>
        <fullName evidence="1">Uncharacterized protein</fullName>
    </submittedName>
</protein>
<sequence>MRVGDAFHSFVHTLSNGKEPAFLEAKTAAFSLTSGWRGARHAEAELCQRIQATRRQSRDPQLARARFGQVACGTDRQLEI</sequence>
<evidence type="ECO:0000313" key="1">
    <source>
        <dbReference type="EMBL" id="SFK21986.1"/>
    </source>
</evidence>